<proteinExistence type="predicted"/>
<protein>
    <submittedName>
        <fullName evidence="2">Uncharacterized protein</fullName>
    </submittedName>
</protein>
<dbReference type="RefSeq" id="WP_169188641.1">
    <property type="nucleotide sequence ID" value="NZ_JABBPK010000001.1"/>
</dbReference>
<name>A0A7Y0PMF3_9BACI</name>
<comment type="caution">
    <text evidence="2">The sequence shown here is derived from an EMBL/GenBank/DDBJ whole genome shotgun (WGS) entry which is preliminary data.</text>
</comment>
<dbReference type="InterPro" id="IPR010288">
    <property type="entry name" value="EcsB_ABC"/>
</dbReference>
<feature type="transmembrane region" description="Helical" evidence="1">
    <location>
        <begin position="55"/>
        <end position="75"/>
    </location>
</feature>
<organism evidence="2 3">
    <name type="scientific">Niallia alba</name>
    <dbReference type="NCBI Taxonomy" id="2729105"/>
    <lineage>
        <taxon>Bacteria</taxon>
        <taxon>Bacillati</taxon>
        <taxon>Bacillota</taxon>
        <taxon>Bacilli</taxon>
        <taxon>Bacillales</taxon>
        <taxon>Bacillaceae</taxon>
        <taxon>Niallia</taxon>
    </lineage>
</organism>
<keyword evidence="3" id="KW-1185">Reference proteome</keyword>
<feature type="transmembrane region" description="Helical" evidence="1">
    <location>
        <begin position="193"/>
        <end position="214"/>
    </location>
</feature>
<keyword evidence="1" id="KW-0812">Transmembrane</keyword>
<feature type="transmembrane region" description="Helical" evidence="1">
    <location>
        <begin position="21"/>
        <end position="49"/>
    </location>
</feature>
<gene>
    <name evidence="2" type="ORF">HHU08_13125</name>
</gene>
<feature type="transmembrane region" description="Helical" evidence="1">
    <location>
        <begin position="138"/>
        <end position="157"/>
    </location>
</feature>
<evidence type="ECO:0000313" key="3">
    <source>
        <dbReference type="Proteomes" id="UP000588491"/>
    </source>
</evidence>
<dbReference type="EMBL" id="JABBPK010000001">
    <property type="protein sequence ID" value="NMO77928.1"/>
    <property type="molecule type" value="Genomic_DNA"/>
</dbReference>
<feature type="transmembrane region" description="Helical" evidence="1">
    <location>
        <begin position="317"/>
        <end position="339"/>
    </location>
</feature>
<evidence type="ECO:0000256" key="1">
    <source>
        <dbReference type="SAM" id="Phobius"/>
    </source>
</evidence>
<feature type="transmembrane region" description="Helical" evidence="1">
    <location>
        <begin position="169"/>
        <end position="187"/>
    </location>
</feature>
<dbReference type="Proteomes" id="UP000588491">
    <property type="component" value="Unassembled WGS sequence"/>
</dbReference>
<reference evidence="2 3" key="1">
    <citation type="submission" date="2020-04" db="EMBL/GenBank/DDBJ databases">
        <title>Bacillus sp. UniB3 isolated from commercial digestive syrup.</title>
        <authorList>
            <person name="Thorat V."/>
            <person name="Kirdat K."/>
            <person name="Tiwarekar B."/>
            <person name="Yadav A."/>
        </authorList>
    </citation>
    <scope>NUCLEOTIDE SEQUENCE [LARGE SCALE GENOMIC DNA]</scope>
    <source>
        <strain evidence="2 3">UniB3</strain>
    </source>
</reference>
<keyword evidence="1" id="KW-0472">Membrane</keyword>
<evidence type="ECO:0000313" key="2">
    <source>
        <dbReference type="EMBL" id="NMO77928.1"/>
    </source>
</evidence>
<dbReference type="AlphaFoldDB" id="A0A7Y0PMF3"/>
<dbReference type="GO" id="GO:0016020">
    <property type="term" value="C:membrane"/>
    <property type="evidence" value="ECO:0007669"/>
    <property type="project" value="InterPro"/>
</dbReference>
<dbReference type="Pfam" id="PF05975">
    <property type="entry name" value="EcsB"/>
    <property type="match status" value="1"/>
</dbReference>
<keyword evidence="1" id="KW-1133">Transmembrane helix</keyword>
<feature type="transmembrane region" description="Helical" evidence="1">
    <location>
        <begin position="109"/>
        <end position="132"/>
    </location>
</feature>
<sequence length="389" mass="46644">MNSRKLFFSRLIKNWRYQWNVFRSIADWTVIIYILVPAVIFCGIIYRSWWIELPVWIHNIPFFIPFFFLAVLAWIGHIRTYLVEADKVFLVKQLDLLWKLKILSYCNSLFWQILVMGAGFLCLLPFLLQYYLLSWQEILVLFVYFNALQSCFLLLKYHIRKIASIFQKSFIMFFLFLICIWSSQWIYRIVANQYYVPVYVISGIILILSIFFSLKALRKIGSLDLHIEMEQERKTSMVQFIYLAAPEIEKPVIMNRKRPRTFKNSKRIFKKRTPSNGFIELFIKIILRNSSYLYGYFMLINSTTWAMIIVPPLWLKIIIFIGFSIMMYGWLISLWNKVCQYHPLMKKYMESDDFFSARKKGVMVMIALALGIVFFFNYVAWYVMKMVGV</sequence>
<feature type="transmembrane region" description="Helical" evidence="1">
    <location>
        <begin position="292"/>
        <end position="311"/>
    </location>
</feature>
<accession>A0A7Y0PMF3</accession>
<feature type="transmembrane region" description="Helical" evidence="1">
    <location>
        <begin position="360"/>
        <end position="384"/>
    </location>
</feature>